<dbReference type="OMA" id="YCIGTKD"/>
<dbReference type="Proteomes" id="UP000001996">
    <property type="component" value="Unassembled WGS sequence"/>
</dbReference>
<feature type="chain" id="PRO_5002681813" description="ER membrane protein complex subunit 10" evidence="2">
    <location>
        <begin position="18"/>
        <end position="245"/>
    </location>
</feature>
<organism evidence="3 4">
    <name type="scientific">Lodderomyces elongisporus (strain ATCC 11503 / CBS 2605 / JCM 1781 / NBRC 1676 / NRRL YB-4239)</name>
    <name type="common">Yeast</name>
    <name type="synonym">Saccharomyces elongisporus</name>
    <dbReference type="NCBI Taxonomy" id="379508"/>
    <lineage>
        <taxon>Eukaryota</taxon>
        <taxon>Fungi</taxon>
        <taxon>Dikarya</taxon>
        <taxon>Ascomycota</taxon>
        <taxon>Saccharomycotina</taxon>
        <taxon>Pichiomycetes</taxon>
        <taxon>Debaryomycetaceae</taxon>
        <taxon>Candida/Lodderomyces clade</taxon>
        <taxon>Lodderomyces</taxon>
    </lineage>
</organism>
<name>A5E6P6_LODEL</name>
<dbReference type="KEGG" id="lel:PVL30_002380"/>
<dbReference type="AlphaFoldDB" id="A5E6P6"/>
<evidence type="ECO:0000313" key="4">
    <source>
        <dbReference type="Proteomes" id="UP000001996"/>
    </source>
</evidence>
<evidence type="ECO:0008006" key="5">
    <source>
        <dbReference type="Google" id="ProtNLM"/>
    </source>
</evidence>
<protein>
    <recommendedName>
        <fullName evidence="5">ER membrane protein complex subunit 10</fullName>
    </recommendedName>
</protein>
<accession>A5E6P6</accession>
<feature type="signal peptide" evidence="2">
    <location>
        <begin position="1"/>
        <end position="17"/>
    </location>
</feature>
<keyword evidence="4" id="KW-1185">Reference proteome</keyword>
<dbReference type="EMBL" id="CH981532">
    <property type="protein sequence ID" value="EDK47104.1"/>
    <property type="molecule type" value="Genomic_DNA"/>
</dbReference>
<proteinExistence type="predicted"/>
<feature type="region of interest" description="Disordered" evidence="1">
    <location>
        <begin position="133"/>
        <end position="166"/>
    </location>
</feature>
<sequence length="245" mass="27524">MLLIILHLLFVVTMATSKRINLFVQQLNEQTSDSIGFIENDKVHLIDNAIERDTPYCIGTKDLVNHECFAFYKNLETLNIENMVFDMFLGEDGDVSRLSLSFDKEETVKAGKEKEKGKGKELNNIDETNKPRVKKHPFVVAPQPNMNPDSLKKQQQKGQQKSGNTKLEVVKQKKTVKYIDEDGKEVTKEVEIEVEVPLEEDVIVDERSWIQKNWMYVVPPLLLFLVMGGGADEAAAGGGTGGRGG</sequence>
<dbReference type="VEuPathDB" id="FungiDB:LELG_05285"/>
<feature type="region of interest" description="Disordered" evidence="1">
    <location>
        <begin position="109"/>
        <end position="128"/>
    </location>
</feature>
<dbReference type="InParanoid" id="A5E6P6"/>
<dbReference type="HOGENOM" id="CLU_110348_0_0_1"/>
<keyword evidence="2" id="KW-0732">Signal</keyword>
<reference evidence="3 4" key="1">
    <citation type="journal article" date="2009" name="Nature">
        <title>Evolution of pathogenicity and sexual reproduction in eight Candida genomes.</title>
        <authorList>
            <person name="Butler G."/>
            <person name="Rasmussen M.D."/>
            <person name="Lin M.F."/>
            <person name="Santos M.A."/>
            <person name="Sakthikumar S."/>
            <person name="Munro C.A."/>
            <person name="Rheinbay E."/>
            <person name="Grabherr M."/>
            <person name="Forche A."/>
            <person name="Reedy J.L."/>
            <person name="Agrafioti I."/>
            <person name="Arnaud M.B."/>
            <person name="Bates S."/>
            <person name="Brown A.J."/>
            <person name="Brunke S."/>
            <person name="Costanzo M.C."/>
            <person name="Fitzpatrick D.A."/>
            <person name="de Groot P.W."/>
            <person name="Harris D."/>
            <person name="Hoyer L.L."/>
            <person name="Hube B."/>
            <person name="Klis F.M."/>
            <person name="Kodira C."/>
            <person name="Lennard N."/>
            <person name="Logue M.E."/>
            <person name="Martin R."/>
            <person name="Neiman A.M."/>
            <person name="Nikolaou E."/>
            <person name="Quail M.A."/>
            <person name="Quinn J."/>
            <person name="Santos M.C."/>
            <person name="Schmitzberger F.F."/>
            <person name="Sherlock G."/>
            <person name="Shah P."/>
            <person name="Silverstein K.A."/>
            <person name="Skrzypek M.S."/>
            <person name="Soll D."/>
            <person name="Staggs R."/>
            <person name="Stansfield I."/>
            <person name="Stumpf M.P."/>
            <person name="Sudbery P.E."/>
            <person name="Srikantha T."/>
            <person name="Zeng Q."/>
            <person name="Berman J."/>
            <person name="Berriman M."/>
            <person name="Heitman J."/>
            <person name="Gow N.A."/>
            <person name="Lorenz M.C."/>
            <person name="Birren B.W."/>
            <person name="Kellis M."/>
            <person name="Cuomo C.A."/>
        </authorList>
    </citation>
    <scope>NUCLEOTIDE SEQUENCE [LARGE SCALE GENOMIC DNA]</scope>
    <source>
        <strain evidence="4">ATCC 11503 / BCRC 21390 / CBS 2605 / JCM 1781 / NBRC 1676 / NRRL YB-4239</strain>
    </source>
</reference>
<gene>
    <name evidence="3" type="ORF">LELG_05285</name>
</gene>
<dbReference type="GeneID" id="5230620"/>
<evidence type="ECO:0000256" key="1">
    <source>
        <dbReference type="SAM" id="MobiDB-lite"/>
    </source>
</evidence>
<evidence type="ECO:0000256" key="2">
    <source>
        <dbReference type="SAM" id="SignalP"/>
    </source>
</evidence>
<dbReference type="Pfam" id="PF21203">
    <property type="entry name" value="ECM10"/>
    <property type="match status" value="1"/>
</dbReference>
<evidence type="ECO:0000313" key="3">
    <source>
        <dbReference type="EMBL" id="EDK47104.1"/>
    </source>
</evidence>
<dbReference type="eggNOG" id="ENOG502SFUR">
    <property type="taxonomic scope" value="Eukaryota"/>
</dbReference>
<dbReference type="OrthoDB" id="1894652at2759"/>